<dbReference type="eggNOG" id="KOG3020">
    <property type="taxonomic scope" value="Eukaryota"/>
</dbReference>
<feature type="binding site" evidence="5">
    <location>
        <position position="166"/>
    </location>
    <ligand>
        <name>a divalent metal cation</name>
        <dbReference type="ChEBI" id="CHEBI:60240"/>
        <label>2</label>
    </ligand>
</feature>
<reference evidence="6 7" key="1">
    <citation type="journal article" date="2012" name="Genome Biol.">
        <title>Genome and low-iron response of an oceanic diatom adapted to chronic iron limitation.</title>
        <authorList>
            <person name="Lommer M."/>
            <person name="Specht M."/>
            <person name="Roy A.S."/>
            <person name="Kraemer L."/>
            <person name="Andreson R."/>
            <person name="Gutowska M.A."/>
            <person name="Wolf J."/>
            <person name="Bergner S.V."/>
            <person name="Schilhabel M.B."/>
            <person name="Klostermeier U.C."/>
            <person name="Beiko R.G."/>
            <person name="Rosenstiel P."/>
            <person name="Hippler M."/>
            <person name="Laroche J."/>
        </authorList>
    </citation>
    <scope>NUCLEOTIDE SEQUENCE [LARGE SCALE GENOMIC DNA]</scope>
    <source>
        <strain evidence="6 7">CCMP1005</strain>
    </source>
</reference>
<organism evidence="6 7">
    <name type="scientific">Thalassiosira oceanica</name>
    <name type="common">Marine diatom</name>
    <dbReference type="NCBI Taxonomy" id="159749"/>
    <lineage>
        <taxon>Eukaryota</taxon>
        <taxon>Sar</taxon>
        <taxon>Stramenopiles</taxon>
        <taxon>Ochrophyta</taxon>
        <taxon>Bacillariophyta</taxon>
        <taxon>Coscinodiscophyceae</taxon>
        <taxon>Thalassiosirophycidae</taxon>
        <taxon>Thalassiosirales</taxon>
        <taxon>Thalassiosiraceae</taxon>
        <taxon>Thalassiosira</taxon>
    </lineage>
</organism>
<feature type="binding site" evidence="5">
    <location>
        <position position="245"/>
    </location>
    <ligand>
        <name>a divalent metal cation</name>
        <dbReference type="ChEBI" id="CHEBI:60240"/>
        <label>1</label>
    </ligand>
</feature>
<dbReference type="EMBL" id="AGNL01010651">
    <property type="protein sequence ID" value="EJK68968.1"/>
    <property type="molecule type" value="Genomic_DNA"/>
</dbReference>
<keyword evidence="2" id="KW-0540">Nuclease</keyword>
<dbReference type="SUPFAM" id="SSF51556">
    <property type="entry name" value="Metallo-dependent hydrolases"/>
    <property type="match status" value="1"/>
</dbReference>
<dbReference type="InterPro" id="IPR032466">
    <property type="entry name" value="Metal_Hydrolase"/>
</dbReference>
<dbReference type="InterPro" id="IPR050891">
    <property type="entry name" value="TatD-type_Hydrolase"/>
</dbReference>
<gene>
    <name evidence="6" type="ORF">THAOC_09820</name>
</gene>
<dbReference type="GO" id="GO:0008296">
    <property type="term" value="F:3'-5'-DNA exonuclease activity"/>
    <property type="evidence" value="ECO:0007669"/>
    <property type="project" value="TreeGrafter"/>
</dbReference>
<protein>
    <recommendedName>
        <fullName evidence="8">TatD related DNase</fullName>
    </recommendedName>
</protein>
<dbReference type="AlphaFoldDB" id="K0SRN4"/>
<feature type="binding site" evidence="5">
    <location>
        <position position="197"/>
    </location>
    <ligand>
        <name>a divalent metal cation</name>
        <dbReference type="ChEBI" id="CHEBI:60240"/>
        <label>2</label>
    </ligand>
</feature>
<dbReference type="PANTHER" id="PTHR10060:SF15">
    <property type="entry name" value="DEOXYRIBONUCLEASE TATDN1"/>
    <property type="match status" value="1"/>
</dbReference>
<accession>K0SRN4</accession>
<keyword evidence="7" id="KW-1185">Reference proteome</keyword>
<dbReference type="Pfam" id="PF01026">
    <property type="entry name" value="TatD_DNase"/>
    <property type="match status" value="1"/>
</dbReference>
<evidence type="ECO:0000256" key="3">
    <source>
        <dbReference type="ARBA" id="ARBA00022723"/>
    </source>
</evidence>
<comment type="similarity">
    <text evidence="1">Belongs to the metallo-dependent hydrolases superfamily. TatD-type hydrolase family.</text>
</comment>
<sequence>MEFIDAGANLLDSMYMGNYHSKARHEPDLDLVLGRAFEHGVGKIITLSGSVDESVKTLELIEESNGAREGSLIFGTVGIHPTRTAQTFATRQGDEWKILPDAEQREIIRQLAALADEGKRSGKVVAIGEVGLDYARLQFSPKELQHVGLKAQLTVAAETNLPLYLHNRDSGEDLFRILDAYKDRLSNEDGFIRGIVHSFDEGIDVARKFMSLGLYIGVNGCSLKTEDNLKVVEQIPLEKLILETDCPWCDVRPSHAGFKFIQTQPLPTKKNKHYSRDLGGFCVKNRTEPCHVRQIAEIVCGIKGVSLEEVVVQNALNVHDLFGI</sequence>
<dbReference type="OrthoDB" id="6079689at2759"/>
<comment type="caution">
    <text evidence="6">The sequence shown here is derived from an EMBL/GenBank/DDBJ whole genome shotgun (WGS) entry which is preliminary data.</text>
</comment>
<name>K0SRN4_THAOC</name>
<dbReference type="GO" id="GO:0046872">
    <property type="term" value="F:metal ion binding"/>
    <property type="evidence" value="ECO:0007669"/>
    <property type="project" value="UniProtKB-KW"/>
</dbReference>
<evidence type="ECO:0008006" key="8">
    <source>
        <dbReference type="Google" id="ProtNLM"/>
    </source>
</evidence>
<keyword evidence="3 5" id="KW-0479">Metal-binding</keyword>
<feature type="binding site" evidence="5">
    <location>
        <position position="129"/>
    </location>
    <ligand>
        <name>a divalent metal cation</name>
        <dbReference type="ChEBI" id="CHEBI:60240"/>
        <label>1</label>
    </ligand>
</feature>
<evidence type="ECO:0000256" key="1">
    <source>
        <dbReference type="ARBA" id="ARBA00009275"/>
    </source>
</evidence>
<evidence type="ECO:0000256" key="2">
    <source>
        <dbReference type="ARBA" id="ARBA00022722"/>
    </source>
</evidence>
<dbReference type="PROSITE" id="PS01091">
    <property type="entry name" value="TATD_3"/>
    <property type="match status" value="1"/>
</dbReference>
<dbReference type="InterPro" id="IPR018228">
    <property type="entry name" value="DNase_TatD-rel_CS"/>
</dbReference>
<dbReference type="PANTHER" id="PTHR10060">
    <property type="entry name" value="TATD FAMILY DEOXYRIBONUCLEASE"/>
    <property type="match status" value="1"/>
</dbReference>
<evidence type="ECO:0000313" key="7">
    <source>
        <dbReference type="Proteomes" id="UP000266841"/>
    </source>
</evidence>
<dbReference type="Gene3D" id="3.20.20.140">
    <property type="entry name" value="Metal-dependent hydrolases"/>
    <property type="match status" value="1"/>
</dbReference>
<dbReference type="PIRSF" id="PIRSF005902">
    <property type="entry name" value="DNase_TatD"/>
    <property type="match status" value="1"/>
</dbReference>
<dbReference type="CDD" id="cd01310">
    <property type="entry name" value="TatD_DNAse"/>
    <property type="match status" value="1"/>
</dbReference>
<dbReference type="GO" id="GO:0005829">
    <property type="term" value="C:cytosol"/>
    <property type="evidence" value="ECO:0007669"/>
    <property type="project" value="TreeGrafter"/>
</dbReference>
<evidence type="ECO:0000313" key="6">
    <source>
        <dbReference type="EMBL" id="EJK68968.1"/>
    </source>
</evidence>
<dbReference type="InterPro" id="IPR001130">
    <property type="entry name" value="TatD-like"/>
</dbReference>
<evidence type="ECO:0000256" key="4">
    <source>
        <dbReference type="ARBA" id="ARBA00022801"/>
    </source>
</evidence>
<dbReference type="Proteomes" id="UP000266841">
    <property type="component" value="Unassembled WGS sequence"/>
</dbReference>
<dbReference type="OMA" id="YGGSQKH"/>
<proteinExistence type="inferred from homology"/>
<evidence type="ECO:0000256" key="5">
    <source>
        <dbReference type="PIRSR" id="PIRSR005902-1"/>
    </source>
</evidence>
<keyword evidence="4" id="KW-0378">Hydrolase</keyword>